<evidence type="ECO:0000313" key="4">
    <source>
        <dbReference type="Proteomes" id="UP000321328"/>
    </source>
</evidence>
<dbReference type="RefSeq" id="WP_028931247.1">
    <property type="nucleotide sequence ID" value="NZ_AUII01000023.1"/>
</dbReference>
<reference evidence="3 4" key="1">
    <citation type="submission" date="2019-07" db="EMBL/GenBank/DDBJ databases">
        <title>Whole genome shotgun sequence of Pseudonocardia asaccharolytica NBRC 16224.</title>
        <authorList>
            <person name="Hosoyama A."/>
            <person name="Uohara A."/>
            <person name="Ohji S."/>
            <person name="Ichikawa N."/>
        </authorList>
    </citation>
    <scope>NUCLEOTIDE SEQUENCE [LARGE SCALE GENOMIC DNA]</scope>
    <source>
        <strain evidence="3 4">NBRC 16224</strain>
    </source>
</reference>
<evidence type="ECO:0000313" key="3">
    <source>
        <dbReference type="EMBL" id="GEL18256.1"/>
    </source>
</evidence>
<name>A0A511D0G0_9PSEU</name>
<keyword evidence="4" id="KW-1185">Reference proteome</keyword>
<protein>
    <recommendedName>
        <fullName evidence="5">Lipoprotein</fullName>
    </recommendedName>
</protein>
<dbReference type="Proteomes" id="UP000321328">
    <property type="component" value="Unassembled WGS sequence"/>
</dbReference>
<feature type="signal peptide" evidence="2">
    <location>
        <begin position="1"/>
        <end position="28"/>
    </location>
</feature>
<feature type="chain" id="PRO_5022205927" description="Lipoprotein" evidence="2">
    <location>
        <begin position="29"/>
        <end position="197"/>
    </location>
</feature>
<gene>
    <name evidence="3" type="ORF">PA7_20930</name>
</gene>
<keyword evidence="2" id="KW-0732">Signal</keyword>
<dbReference type="PROSITE" id="PS51257">
    <property type="entry name" value="PROKAR_LIPOPROTEIN"/>
    <property type="match status" value="1"/>
</dbReference>
<sequence>MTRTARLAAATAALGALLLGGCSTTVTGTPGPDPAPAPTEGRGSDPVAWADRVCGSVVTFTRSALDKPDFDSVPDLAGIKQVLSDYLGTIVTGLQQGQTQLDAVGRAPMTGGDEAVTRIDDLLRQSEQKFAAVKTQVDGADTSDPDAFKATLAGAQDALEKISTPDVLAYLAEIPRANRAAQKAASCQQLASLAPPA</sequence>
<feature type="region of interest" description="Disordered" evidence="1">
    <location>
        <begin position="25"/>
        <end position="44"/>
    </location>
</feature>
<dbReference type="STRING" id="1123024.GCA_000423625_03854"/>
<dbReference type="AlphaFoldDB" id="A0A511D0G0"/>
<accession>A0A511D0G0</accession>
<dbReference type="OrthoDB" id="3573162at2"/>
<evidence type="ECO:0000256" key="2">
    <source>
        <dbReference type="SAM" id="SignalP"/>
    </source>
</evidence>
<evidence type="ECO:0000256" key="1">
    <source>
        <dbReference type="SAM" id="MobiDB-lite"/>
    </source>
</evidence>
<evidence type="ECO:0008006" key="5">
    <source>
        <dbReference type="Google" id="ProtNLM"/>
    </source>
</evidence>
<proteinExistence type="predicted"/>
<organism evidence="3 4">
    <name type="scientific">Pseudonocardia asaccharolytica DSM 44247 = NBRC 16224</name>
    <dbReference type="NCBI Taxonomy" id="1123024"/>
    <lineage>
        <taxon>Bacteria</taxon>
        <taxon>Bacillati</taxon>
        <taxon>Actinomycetota</taxon>
        <taxon>Actinomycetes</taxon>
        <taxon>Pseudonocardiales</taxon>
        <taxon>Pseudonocardiaceae</taxon>
        <taxon>Pseudonocardia</taxon>
    </lineage>
</organism>
<comment type="caution">
    <text evidence="3">The sequence shown here is derived from an EMBL/GenBank/DDBJ whole genome shotgun (WGS) entry which is preliminary data.</text>
</comment>
<dbReference type="EMBL" id="BJVI01000017">
    <property type="protein sequence ID" value="GEL18256.1"/>
    <property type="molecule type" value="Genomic_DNA"/>
</dbReference>